<sequence length="428" mass="45527">MNSEEGYKKACGIFPGGVSSPVRAYKAVGGHPVVIRKGSGAYVTDLDGREYIDFVLSFGPLILGHADPDVLAAITDTASRGLSFGALSEPEILLGEAVTRAIPGLERIRFVNSGTEAAMSALRLARAFTGRTRIVKFAGGYHGHSDALLVKAGSGGATFGIPTSAGVPDAVVHDTIVLPYNDTEALRDLFRREGKTVAALILEPVAGNMGVVPPDEEFLMAARDVTQENGALLIADEVITGFRLTYGAAQVLFGMEPDLTLLGKIIGGGMPVGAYGGREDIMRMIAPEGPVYQAGTLSGNPVAMAAGLATLVKLRTPALYSLLEEKARILAEEISRAAQQVGLPLQINRMGSMMTLFFSDRKVTDLASAEHSDVRLFSLFHQEARNEGLLLPPSQFEALFLSTCHDDRVVSEAAARFRRALEKTRAKA</sequence>
<dbReference type="GO" id="GO:0005737">
    <property type="term" value="C:cytoplasm"/>
    <property type="evidence" value="ECO:0007669"/>
    <property type="project" value="UniProtKB-SubCell"/>
</dbReference>
<dbReference type="FunFam" id="3.40.640.10:FF:000021">
    <property type="entry name" value="Glutamate-1-semialdehyde 2,1-aminomutase"/>
    <property type="match status" value="1"/>
</dbReference>
<comment type="subunit">
    <text evidence="7">Homodimer.</text>
</comment>
<gene>
    <name evidence="7" type="primary">hemL</name>
    <name evidence="8" type="ORF">UBAL3_79520070</name>
</gene>
<dbReference type="Proteomes" id="UP000009374">
    <property type="component" value="Unassembled WGS sequence"/>
</dbReference>
<dbReference type="AlphaFoldDB" id="C6HVQ2"/>
<dbReference type="PANTHER" id="PTHR43713">
    <property type="entry name" value="GLUTAMATE-1-SEMIALDEHYDE 2,1-AMINOMUTASE"/>
    <property type="match status" value="1"/>
</dbReference>
<dbReference type="InterPro" id="IPR004639">
    <property type="entry name" value="4pyrrol_synth_GluAld_NH2Trfase"/>
</dbReference>
<dbReference type="EC" id="5.4.3.8" evidence="7"/>
<name>C6HVQ2_9BACT</name>
<dbReference type="GO" id="GO:0006782">
    <property type="term" value="P:protoporphyrinogen IX biosynthetic process"/>
    <property type="evidence" value="ECO:0007669"/>
    <property type="project" value="UniProtKB-UniRule"/>
</dbReference>
<comment type="similarity">
    <text evidence="3 7">Belongs to the class-III pyridoxal-phosphate-dependent aminotransferase family. HemL subfamily.</text>
</comment>
<comment type="subcellular location">
    <subcellularLocation>
        <location evidence="7">Cytoplasm</location>
    </subcellularLocation>
</comment>
<evidence type="ECO:0000256" key="3">
    <source>
        <dbReference type="ARBA" id="ARBA00008981"/>
    </source>
</evidence>
<dbReference type="InterPro" id="IPR015424">
    <property type="entry name" value="PyrdxlP-dep_Trfase"/>
</dbReference>
<evidence type="ECO:0000256" key="2">
    <source>
        <dbReference type="ARBA" id="ARBA00004819"/>
    </source>
</evidence>
<dbReference type="SUPFAM" id="SSF53383">
    <property type="entry name" value="PLP-dependent transferases"/>
    <property type="match status" value="1"/>
</dbReference>
<comment type="catalytic activity">
    <reaction evidence="7">
        <text>(S)-4-amino-5-oxopentanoate = 5-aminolevulinate</text>
        <dbReference type="Rhea" id="RHEA:14265"/>
        <dbReference type="ChEBI" id="CHEBI:57501"/>
        <dbReference type="ChEBI" id="CHEBI:356416"/>
        <dbReference type="EC" id="5.4.3.8"/>
    </reaction>
</comment>
<dbReference type="EMBL" id="GG693865">
    <property type="protein sequence ID" value="EES53349.1"/>
    <property type="molecule type" value="Genomic_DNA"/>
</dbReference>
<evidence type="ECO:0000256" key="5">
    <source>
        <dbReference type="ARBA" id="ARBA00023235"/>
    </source>
</evidence>
<evidence type="ECO:0000256" key="7">
    <source>
        <dbReference type="HAMAP-Rule" id="MF_00375"/>
    </source>
</evidence>
<keyword evidence="4 7" id="KW-0663">Pyridoxal phosphate</keyword>
<reference evidence="8 9" key="1">
    <citation type="journal article" date="2009" name="Appl. Environ. Microbiol.">
        <title>Community genomic and proteomic analyses of chemoautotrophic iron-oxidizing "Leptospirillum rubarum" (Group II) and "Leptospirillum ferrodiazotrophum" (Group III) bacteria in acid mine drainage biofilms.</title>
        <authorList>
            <person name="Goltsman D.S."/>
            <person name="Denef V.J."/>
            <person name="Singer S.W."/>
            <person name="VerBerkmoes N.C."/>
            <person name="Lefsrud M."/>
            <person name="Mueller R.S."/>
            <person name="Dick G.J."/>
            <person name="Sun C.L."/>
            <person name="Wheeler K.E."/>
            <person name="Zemla A."/>
            <person name="Baker B.J."/>
            <person name="Hauser L."/>
            <person name="Land M."/>
            <person name="Shah M.B."/>
            <person name="Thelen M.P."/>
            <person name="Hettich R.L."/>
            <person name="Banfield J.F."/>
        </authorList>
    </citation>
    <scope>NUCLEOTIDE SEQUENCE [LARGE SCALE GENOMIC DNA]</scope>
</reference>
<keyword evidence="5 7" id="KW-0413">Isomerase</keyword>
<keyword evidence="7" id="KW-0963">Cytoplasm</keyword>
<evidence type="ECO:0000256" key="4">
    <source>
        <dbReference type="ARBA" id="ARBA00022898"/>
    </source>
</evidence>
<accession>C6HVQ2</accession>
<dbReference type="InterPro" id="IPR015421">
    <property type="entry name" value="PyrdxlP-dep_Trfase_major"/>
</dbReference>
<keyword evidence="6 7" id="KW-0627">Porphyrin biosynthesis</keyword>
<comment type="pathway">
    <text evidence="2">Porphyrin-containing compound metabolism; protoporphyrin-IX biosynthesis; 5-aminolevulinate from L-glutamyl-tRNA(Glu): step 2/2.</text>
</comment>
<dbReference type="Pfam" id="PF00202">
    <property type="entry name" value="Aminotran_3"/>
    <property type="match status" value="1"/>
</dbReference>
<dbReference type="GO" id="GO:0030170">
    <property type="term" value="F:pyridoxal phosphate binding"/>
    <property type="evidence" value="ECO:0007669"/>
    <property type="project" value="InterPro"/>
</dbReference>
<evidence type="ECO:0000313" key="9">
    <source>
        <dbReference type="Proteomes" id="UP000009374"/>
    </source>
</evidence>
<dbReference type="NCBIfam" id="TIGR00713">
    <property type="entry name" value="hemL"/>
    <property type="match status" value="1"/>
</dbReference>
<dbReference type="CDD" id="cd00610">
    <property type="entry name" value="OAT_like"/>
    <property type="match status" value="1"/>
</dbReference>
<protein>
    <recommendedName>
        <fullName evidence="7">Glutamate-1-semialdehyde 2,1-aminomutase</fullName>
        <shortName evidence="7">GSA</shortName>
        <ecNumber evidence="7">5.4.3.8</ecNumber>
    </recommendedName>
    <alternativeName>
        <fullName evidence="7">Glutamate-1-semialdehyde aminotransferase</fullName>
        <shortName evidence="7">GSA-AT</shortName>
    </alternativeName>
</protein>
<dbReference type="UniPathway" id="UPA00251">
    <property type="reaction ID" value="UER00317"/>
</dbReference>
<dbReference type="GO" id="GO:0042286">
    <property type="term" value="F:glutamate-1-semialdehyde 2,1-aminomutase activity"/>
    <property type="evidence" value="ECO:0007669"/>
    <property type="project" value="UniProtKB-UniRule"/>
</dbReference>
<dbReference type="HAMAP" id="MF_00375">
    <property type="entry name" value="HemL_aminotrans_3"/>
    <property type="match status" value="1"/>
</dbReference>
<keyword evidence="9" id="KW-1185">Reference proteome</keyword>
<dbReference type="NCBIfam" id="NF000818">
    <property type="entry name" value="PRK00062.1"/>
    <property type="match status" value="1"/>
</dbReference>
<evidence type="ECO:0000256" key="1">
    <source>
        <dbReference type="ARBA" id="ARBA00001933"/>
    </source>
</evidence>
<dbReference type="InterPro" id="IPR005814">
    <property type="entry name" value="Aminotrans_3"/>
</dbReference>
<evidence type="ECO:0000313" key="8">
    <source>
        <dbReference type="EMBL" id="EES53349.1"/>
    </source>
</evidence>
<dbReference type="Gene3D" id="3.40.640.10">
    <property type="entry name" value="Type I PLP-dependent aspartate aminotransferase-like (Major domain)"/>
    <property type="match status" value="1"/>
</dbReference>
<evidence type="ECO:0000256" key="6">
    <source>
        <dbReference type="ARBA" id="ARBA00023244"/>
    </source>
</evidence>
<proteinExistence type="inferred from homology"/>
<dbReference type="GO" id="GO:0008483">
    <property type="term" value="F:transaminase activity"/>
    <property type="evidence" value="ECO:0007669"/>
    <property type="project" value="InterPro"/>
</dbReference>
<dbReference type="PANTHER" id="PTHR43713:SF3">
    <property type="entry name" value="GLUTAMATE-1-SEMIALDEHYDE 2,1-AMINOMUTASE 1, CHLOROPLASTIC-RELATED"/>
    <property type="match status" value="1"/>
</dbReference>
<comment type="cofactor">
    <cofactor evidence="1 7">
        <name>pyridoxal 5'-phosphate</name>
        <dbReference type="ChEBI" id="CHEBI:597326"/>
    </cofactor>
</comment>
<feature type="modified residue" description="N6-(pyridoxal phosphate)lysine" evidence="7">
    <location>
        <position position="264"/>
    </location>
</feature>
<dbReference type="InterPro" id="IPR015422">
    <property type="entry name" value="PyrdxlP-dep_Trfase_small"/>
</dbReference>
<organism evidence="8 9">
    <name type="scientific">Leptospirillum ferrodiazotrophum</name>
    <dbReference type="NCBI Taxonomy" id="412449"/>
    <lineage>
        <taxon>Bacteria</taxon>
        <taxon>Pseudomonadati</taxon>
        <taxon>Nitrospirota</taxon>
        <taxon>Nitrospiria</taxon>
        <taxon>Nitrospirales</taxon>
        <taxon>Nitrospiraceae</taxon>
        <taxon>Leptospirillum</taxon>
    </lineage>
</organism>
<dbReference type="Gene3D" id="3.90.1150.10">
    <property type="entry name" value="Aspartate Aminotransferase, domain 1"/>
    <property type="match status" value="1"/>
</dbReference>